<comment type="subcellular location">
    <subcellularLocation>
        <location evidence="1">Membrane</location>
        <topology evidence="1">Single-pass membrane protein</topology>
    </subcellularLocation>
</comment>
<dbReference type="InterPro" id="IPR011009">
    <property type="entry name" value="Kinase-like_dom_sf"/>
</dbReference>
<dbReference type="RefSeq" id="XP_067173857.1">
    <property type="nucleotide sequence ID" value="XM_067317752.1"/>
</dbReference>
<dbReference type="Gene3D" id="3.30.70.1230">
    <property type="entry name" value="Nucleotide cyclase"/>
    <property type="match status" value="1"/>
</dbReference>
<feature type="compositionally biased region" description="Polar residues" evidence="6">
    <location>
        <begin position="1197"/>
        <end position="1208"/>
    </location>
</feature>
<keyword evidence="5" id="KW-0067">ATP-binding</keyword>
<dbReference type="SMART" id="SM00220">
    <property type="entry name" value="S_TKc"/>
    <property type="match status" value="1"/>
</dbReference>
<keyword evidence="10" id="KW-1185">Reference proteome</keyword>
<dbReference type="SUPFAM" id="SSF56112">
    <property type="entry name" value="Protein kinase-like (PK-like)"/>
    <property type="match status" value="1"/>
</dbReference>
<evidence type="ECO:0000256" key="2">
    <source>
        <dbReference type="ARBA" id="ARBA00022679"/>
    </source>
</evidence>
<dbReference type="Proteomes" id="UP000673552">
    <property type="component" value="Chromosome 36"/>
</dbReference>
<keyword evidence="2" id="KW-0808">Transferase</keyword>
<dbReference type="KEGG" id="lmat:92510264"/>
<evidence type="ECO:0000256" key="5">
    <source>
        <dbReference type="ARBA" id="ARBA00022840"/>
    </source>
</evidence>
<dbReference type="InterPro" id="IPR029787">
    <property type="entry name" value="Nucleotide_cyclase"/>
</dbReference>
<evidence type="ECO:0000313" key="10">
    <source>
        <dbReference type="Proteomes" id="UP000673552"/>
    </source>
</evidence>
<evidence type="ECO:0000313" key="9">
    <source>
        <dbReference type="EMBL" id="KAG5463920.1"/>
    </source>
</evidence>
<dbReference type="PANTHER" id="PTHR48016:SF56">
    <property type="entry name" value="MAPKK KINASE"/>
    <property type="match status" value="1"/>
</dbReference>
<dbReference type="Pfam" id="PF00069">
    <property type="entry name" value="Pkinase"/>
    <property type="match status" value="1"/>
</dbReference>
<feature type="region of interest" description="Disordered" evidence="6">
    <location>
        <begin position="95"/>
        <end position="119"/>
    </location>
</feature>
<evidence type="ECO:0000259" key="8">
    <source>
        <dbReference type="PROSITE" id="PS50011"/>
    </source>
</evidence>
<feature type="region of interest" description="Disordered" evidence="6">
    <location>
        <begin position="1119"/>
        <end position="1150"/>
    </location>
</feature>
<feature type="region of interest" description="Disordered" evidence="6">
    <location>
        <begin position="1182"/>
        <end position="1221"/>
    </location>
</feature>
<dbReference type="SUPFAM" id="SSF55073">
    <property type="entry name" value="Nucleotide cyclase"/>
    <property type="match status" value="1"/>
</dbReference>
<sequence length="1564" mass="171093">MLTHLTPRSGGVTGLEFEAADRVEGSTCASTPHQRGAVDAIDIPKSMEGNPLTTAAPLSETLPSMQEFRPLRTGACAGAVSRPRERIRDKAGLNMRDVLSSEGAPRSHTTRSHSRAARDVGAALSQPALRAGATALRPTHIPGCGASLERCGHGETSRAVDRHDNRWPDFVNARRKYCDNTQPTAAGEDGVLLTEYEVDPADATVRRTLARVRSKNCVLLFVLLVIIVVLAVAGGGGIGFVNRHYTTLTHRMYLEMGERMILNSSIMLLKNYHEALQADTHNLMTFVRSSMLRVSWQNATELQNALYRPFFDAWWTWLYSPNATKTHSIYVPMCDESLINTSGCSVMGLAIACMPSRTAPRCVYMRSDEGNNSRMVAHAIDFDEAGAPHIGAFYKYMPLEVNYVSSHANLSYSYFLNPDFAIMPDGSVHSTLNIRRQATVSGVLVICDTGSFLDSWFQRFEKGLQKHTESYSMLFSVDGTILAYGNDDVAPLYRKAKPPCHASGSPCALRERGDGRRAMLDKMVSAFTETLQGTQTLGDGYLLDDPFTLTRIVDDYVVVYQDYLRFATGRKATTVFLAAYAVPLDTSLSREGYVQIVICVVIIIICMSLLGGVAMAAVNQMLNVVEVISQLSTHAATYDTKRMRNVLDRQKPSMLARLITSAEIINCEFQLILTNLNAYRPFLPQSLLTKSNFALSDESLELPILSCNDVALSAGAADELFVREEGAPEVSPQPFGLRNALGGIFASPVDNSRLLQRGFHRTKSTILVVRLANVALDAGDSVDVVNLFVQTVLNHSTSANGVVEVIEFQKIIISFNSHFPVPRHQEKACLCALAMRETFSGLGCSVSMGIASGYNYVGTTGTEHQKARIIMGESVVAAQSLTSLSNYLGCSILATDQVVCEALVTAVAVDVMQLYYAHDKQWVQYGVSEIVGNRQVAVTPDMQLVNSVFKLVRYRRAEEALEAMREYMKLAAERHEMLSWPVRRLHALVERQQELISSGYRRQRRHWQHLEGEELIADHLSEVRQSHSSQWQHCLKPAGSTTAEDSQTVFPGNSKVASGEFGLVPSDTFTAGSEAALARALVGEQSRLIMTRRQQLLLSSSHCSEDALFPVFMLRGSEDEEKSQASSRSSLPQDGGAAGNAEASGTDSEEIRSVLRHDENAVAREEGSVLCVATPLPPSTVSSSLHGKLLDKGESAHSPSGISSTLSNSHRHFAAERQRSRASSFVNGDDCNAGASAALRALERSAGEGLSAFASNVGTSGGNAGCALGSELRQSTENIIVAFKTHYRCELPEHIVSVSGQVFHRTSRLVGRGSFGEVYLVVSEAGALGAMKVFPLNDNNAPQLIREVETLSQMRHANIVGYDCCAVQDNFFFIICEYMAGGTLRSLIQSLGVVPERAARKYACDMLFGLGYLHQHSWLHCDIKPENILMTADGTCKLADFGAASLGRSLTDAAPVRGTPRFSAPEAILGIWNEKADIYSFGITVAQMVTGVHPWHHYKEPDHLFVAHYAGEIRHSMQTGTPCAMQPDLPTSLHDKELQRAIHRCCEFDPARRPTAEELMTLLS</sequence>
<dbReference type="OrthoDB" id="4062651at2759"/>
<keyword evidence="7" id="KW-0812">Transmembrane</keyword>
<evidence type="ECO:0000256" key="6">
    <source>
        <dbReference type="SAM" id="MobiDB-lite"/>
    </source>
</evidence>
<dbReference type="GeneID" id="92510264"/>
<keyword evidence="7" id="KW-1133">Transmembrane helix</keyword>
<evidence type="ECO:0000256" key="3">
    <source>
        <dbReference type="ARBA" id="ARBA00022741"/>
    </source>
</evidence>
<feature type="domain" description="Protein kinase" evidence="8">
    <location>
        <begin position="1304"/>
        <end position="1564"/>
    </location>
</feature>
<evidence type="ECO:0000256" key="7">
    <source>
        <dbReference type="SAM" id="Phobius"/>
    </source>
</evidence>
<proteinExistence type="predicted"/>
<dbReference type="InterPro" id="IPR050538">
    <property type="entry name" value="MAP_kinase_kinase_kinase"/>
</dbReference>
<evidence type="ECO:0000256" key="1">
    <source>
        <dbReference type="ARBA" id="ARBA00004167"/>
    </source>
</evidence>
<dbReference type="PROSITE" id="PS50011">
    <property type="entry name" value="PROTEIN_KINASE_DOM"/>
    <property type="match status" value="1"/>
</dbReference>
<organism evidence="9 10">
    <name type="scientific">Leishmania martiniquensis</name>
    <dbReference type="NCBI Taxonomy" id="1580590"/>
    <lineage>
        <taxon>Eukaryota</taxon>
        <taxon>Discoba</taxon>
        <taxon>Euglenozoa</taxon>
        <taxon>Kinetoplastea</taxon>
        <taxon>Metakinetoplastina</taxon>
        <taxon>Trypanosomatida</taxon>
        <taxon>Trypanosomatidae</taxon>
        <taxon>Leishmaniinae</taxon>
        <taxon>Leishmania</taxon>
    </lineage>
</organism>
<dbReference type="GO" id="GO:0005524">
    <property type="term" value="F:ATP binding"/>
    <property type="evidence" value="ECO:0007669"/>
    <property type="project" value="UniProtKB-KW"/>
</dbReference>
<feature type="transmembrane region" description="Helical" evidence="7">
    <location>
        <begin position="218"/>
        <end position="241"/>
    </location>
</feature>
<gene>
    <name evidence="9" type="ORF">LSCM1_00093</name>
</gene>
<keyword evidence="3" id="KW-0547">Nucleotide-binding</keyword>
<dbReference type="GO" id="GO:0016020">
    <property type="term" value="C:membrane"/>
    <property type="evidence" value="ECO:0007669"/>
    <property type="project" value="UniProtKB-SubCell"/>
</dbReference>
<evidence type="ECO:0000256" key="4">
    <source>
        <dbReference type="ARBA" id="ARBA00022777"/>
    </source>
</evidence>
<keyword evidence="7" id="KW-0472">Membrane</keyword>
<dbReference type="InterPro" id="IPR000719">
    <property type="entry name" value="Prot_kinase_dom"/>
</dbReference>
<accession>A0A836GEU4</accession>
<keyword evidence="4" id="KW-0418">Kinase</keyword>
<name>A0A836GEU4_9TRYP</name>
<dbReference type="PANTHER" id="PTHR48016">
    <property type="entry name" value="MAP KINASE KINASE KINASE SSK2-RELATED-RELATED"/>
    <property type="match status" value="1"/>
</dbReference>
<dbReference type="GO" id="GO:0004672">
    <property type="term" value="F:protein kinase activity"/>
    <property type="evidence" value="ECO:0007669"/>
    <property type="project" value="InterPro"/>
</dbReference>
<comment type="caution">
    <text evidence="9">The sequence shown here is derived from an EMBL/GenBank/DDBJ whole genome shotgun (WGS) entry which is preliminary data.</text>
</comment>
<protein>
    <recommendedName>
        <fullName evidence="8">Protein kinase domain-containing protein</fullName>
    </recommendedName>
</protein>
<dbReference type="Gene3D" id="1.10.510.10">
    <property type="entry name" value="Transferase(Phosphotransferase) domain 1"/>
    <property type="match status" value="1"/>
</dbReference>
<dbReference type="EMBL" id="JAFEUZ010000036">
    <property type="protein sequence ID" value="KAG5463920.1"/>
    <property type="molecule type" value="Genomic_DNA"/>
</dbReference>
<reference evidence="9 10" key="1">
    <citation type="submission" date="2021-03" db="EMBL/GenBank/DDBJ databases">
        <title>Leishmania (Mundinia) martiniquensis Genome sequencing and assembly.</title>
        <authorList>
            <person name="Almutairi H."/>
            <person name="Gatherer D."/>
        </authorList>
    </citation>
    <scope>NUCLEOTIDE SEQUENCE [LARGE SCALE GENOMIC DNA]</scope>
    <source>
        <strain evidence="9">LSCM1</strain>
    </source>
</reference>
<feature type="transmembrane region" description="Helical" evidence="7">
    <location>
        <begin position="593"/>
        <end position="618"/>
    </location>
</feature>